<protein>
    <submittedName>
        <fullName evidence="1">Uncharacterized protein</fullName>
    </submittedName>
</protein>
<keyword evidence="2" id="KW-1185">Reference proteome</keyword>
<accession>A0A1G5JRL7</accession>
<name>A0A1G5JRL7_9BACT</name>
<sequence length="326" mass="36817">MGSLDGVYEIDLGGLARQEFLKNASAGLAIASQIAGLFGAAENAISNKRSQEYLETMAKDIQDIRVSLSKALEKLDNLPTQFRNIVREEVNLAQLKECYIELESLLLRFFVEESGNKLTEIAARRLDYNLLFICNSEGRLSYMLNFVRACEIAMLLSNGKHLNYVVNIVRSKIDLIEPLQTDILSKVNEKRFALLALLKDKSYIERYTIDMNTYSTESISYTPKPDRPTTKTVTVSKPIFGYIYEGEVGDGPGCKNPPPKKIVIDYKDEKETQVDQAGVVFNAKKREHLTSILASKNSLTKILEDLLDINSVISFLNYYLNFLQKN</sequence>
<dbReference type="OrthoDB" id="9998105at2"/>
<dbReference type="RefSeq" id="WP_092215990.1">
    <property type="nucleotide sequence ID" value="NZ_FMUX01000043.1"/>
</dbReference>
<dbReference type="EMBL" id="FMUX01000043">
    <property type="protein sequence ID" value="SCY90977.1"/>
    <property type="molecule type" value="Genomic_DNA"/>
</dbReference>
<evidence type="ECO:0000313" key="2">
    <source>
        <dbReference type="Proteomes" id="UP000198870"/>
    </source>
</evidence>
<dbReference type="Proteomes" id="UP000198870">
    <property type="component" value="Unassembled WGS sequence"/>
</dbReference>
<proteinExistence type="predicted"/>
<reference evidence="1 2" key="1">
    <citation type="submission" date="2016-10" db="EMBL/GenBank/DDBJ databases">
        <authorList>
            <person name="de Groot N.N."/>
        </authorList>
    </citation>
    <scope>NUCLEOTIDE SEQUENCE [LARGE SCALE GENOMIC DNA]</scope>
    <source>
        <strain evidence="1 2">AA1</strain>
    </source>
</reference>
<gene>
    <name evidence="1" type="ORF">SAMN05216233_1432</name>
</gene>
<dbReference type="AlphaFoldDB" id="A0A1G5JRL7"/>
<organism evidence="1 2">
    <name type="scientific">Desulfoluna spongiiphila</name>
    <dbReference type="NCBI Taxonomy" id="419481"/>
    <lineage>
        <taxon>Bacteria</taxon>
        <taxon>Pseudomonadati</taxon>
        <taxon>Thermodesulfobacteriota</taxon>
        <taxon>Desulfobacteria</taxon>
        <taxon>Desulfobacterales</taxon>
        <taxon>Desulfolunaceae</taxon>
        <taxon>Desulfoluna</taxon>
    </lineage>
</organism>
<evidence type="ECO:0000313" key="1">
    <source>
        <dbReference type="EMBL" id="SCY90977.1"/>
    </source>
</evidence>